<keyword evidence="7" id="KW-1185">Reference proteome</keyword>
<dbReference type="PANTHER" id="PTHR20859:SF94">
    <property type="entry name" value="CYTOKINE RECEPTOR FAMILY MEMBER B7"/>
    <property type="match status" value="1"/>
</dbReference>
<dbReference type="InterPro" id="IPR015373">
    <property type="entry name" value="Interferon/interleukin_rcp_dom"/>
</dbReference>
<organism evidence="6 7">
    <name type="scientific">Labrus bergylta</name>
    <name type="common">ballan wrasse</name>
    <dbReference type="NCBI Taxonomy" id="56723"/>
    <lineage>
        <taxon>Eukaryota</taxon>
        <taxon>Metazoa</taxon>
        <taxon>Chordata</taxon>
        <taxon>Craniata</taxon>
        <taxon>Vertebrata</taxon>
        <taxon>Euteleostomi</taxon>
        <taxon>Actinopterygii</taxon>
        <taxon>Neopterygii</taxon>
        <taxon>Teleostei</taxon>
        <taxon>Neoteleostei</taxon>
        <taxon>Acanthomorphata</taxon>
        <taxon>Eupercaria</taxon>
        <taxon>Labriformes</taxon>
        <taxon>Labridae</taxon>
        <taxon>Labrus</taxon>
    </lineage>
</organism>
<dbReference type="InterPro" id="IPR050650">
    <property type="entry name" value="Type-II_Cytokine-TF_Rcpt"/>
</dbReference>
<dbReference type="PANTHER" id="PTHR20859">
    <property type="entry name" value="INTERFERON/INTERLEUKIN RECEPTOR"/>
    <property type="match status" value="1"/>
</dbReference>
<evidence type="ECO:0000256" key="3">
    <source>
        <dbReference type="SAM" id="SignalP"/>
    </source>
</evidence>
<protein>
    <submittedName>
        <fullName evidence="6">Interleukin 10 receptor, alpha</fullName>
    </submittedName>
</protein>
<dbReference type="InterPro" id="IPR013783">
    <property type="entry name" value="Ig-like_fold"/>
</dbReference>
<dbReference type="SUPFAM" id="SSF49265">
    <property type="entry name" value="Fibronectin type III"/>
    <property type="match status" value="2"/>
</dbReference>
<dbReference type="InterPro" id="IPR036116">
    <property type="entry name" value="FN3_sf"/>
</dbReference>
<name>A0A3Q3GSL7_9LABR</name>
<dbReference type="STRING" id="56723.ENSLBEP00000034294"/>
<feature type="region of interest" description="Disordered" evidence="1">
    <location>
        <begin position="304"/>
        <end position="378"/>
    </location>
</feature>
<reference evidence="6" key="1">
    <citation type="submission" date="2025-08" db="UniProtKB">
        <authorList>
            <consortium name="Ensembl"/>
        </authorList>
    </citation>
    <scope>IDENTIFICATION</scope>
</reference>
<dbReference type="GO" id="GO:0004896">
    <property type="term" value="F:cytokine receptor activity"/>
    <property type="evidence" value="ECO:0007669"/>
    <property type="project" value="TreeGrafter"/>
</dbReference>
<dbReference type="Pfam" id="PF09294">
    <property type="entry name" value="Interfer-bind"/>
    <property type="match status" value="1"/>
</dbReference>
<dbReference type="GeneTree" id="ENSGT00510000054245"/>
<keyword evidence="2" id="KW-0472">Membrane</keyword>
<evidence type="ECO:0000256" key="2">
    <source>
        <dbReference type="SAM" id="Phobius"/>
    </source>
</evidence>
<feature type="domain" description="Interferon/interleukin receptor" evidence="5">
    <location>
        <begin position="119"/>
        <end position="218"/>
    </location>
</feature>
<feature type="domain" description="Fibronectin type-III" evidence="4">
    <location>
        <begin position="9"/>
        <end position="109"/>
    </location>
</feature>
<dbReference type="Proteomes" id="UP000261660">
    <property type="component" value="Unplaced"/>
</dbReference>
<keyword evidence="3" id="KW-0732">Signal</keyword>
<dbReference type="AlphaFoldDB" id="A0A3Q3GSL7"/>
<dbReference type="InterPro" id="IPR003961">
    <property type="entry name" value="FN3_dom"/>
</dbReference>
<reference evidence="6" key="2">
    <citation type="submission" date="2025-09" db="UniProtKB">
        <authorList>
            <consortium name="Ensembl"/>
        </authorList>
    </citation>
    <scope>IDENTIFICATION</scope>
</reference>
<feature type="transmembrane region" description="Helical" evidence="2">
    <location>
        <begin position="223"/>
        <end position="251"/>
    </location>
</feature>
<accession>A0A3Q3GSL7</accession>
<dbReference type="GO" id="GO:0005886">
    <property type="term" value="C:plasma membrane"/>
    <property type="evidence" value="ECO:0007669"/>
    <property type="project" value="TreeGrafter"/>
</dbReference>
<proteinExistence type="predicted"/>
<evidence type="ECO:0000259" key="4">
    <source>
        <dbReference type="Pfam" id="PF01108"/>
    </source>
</evidence>
<evidence type="ECO:0000259" key="5">
    <source>
        <dbReference type="Pfam" id="PF09294"/>
    </source>
</evidence>
<dbReference type="Ensembl" id="ENSLBET00000035776.1">
    <property type="protein sequence ID" value="ENSLBEP00000034294.1"/>
    <property type="gene ID" value="ENSLBEG00000025801.1"/>
</dbReference>
<evidence type="ECO:0000313" key="6">
    <source>
        <dbReference type="Ensembl" id="ENSLBEP00000034294.1"/>
    </source>
</evidence>
<dbReference type="InParanoid" id="A0A3Q3GSL7"/>
<feature type="compositionally biased region" description="Basic and acidic residues" evidence="1">
    <location>
        <begin position="364"/>
        <end position="378"/>
    </location>
</feature>
<dbReference type="Pfam" id="PF01108">
    <property type="entry name" value="Tissue_fac"/>
    <property type="match status" value="1"/>
</dbReference>
<sequence length="568" mass="63547">MDKSKKTAFLAFLMIYIINVSGLDIPRPDKLVVNIMDGEVIVMWDDPVDLPPNPKYNVQMAKYSNKWVVVEGCTGISRTYCDLSSHIHDYSSAYKVRVQLVSGDDVSGWTFICSLFGELSPPSFTMMATSSTLKFIVHQKPILRKLFPYGVIYTIYLEETGEENKTTTAYLKDDVEEEKRSKTFTSLHWGKVYCVSIKVEGSGALTTSPVTPKQCLQLPEQEYFIIAVSSLSFIGGLAFVAIMAALLLCYLRRPEKTPAALKPPVSHWLPLSVGEGKMEVVTDKGWLLSGYKIEKKTCVKGPETHVNITEDNEEEERRTSMDSGVSMESSSLTNRQESPPLRQEDSGCGSLGGPESSASSQKDYPLKEERTNKDTGRNMEDVWERMGSQLDSPSLNLHGQDSGFLKEVVSGGDYQSQSPSSVQIQVCDDQEEFKQKLPDLAEVITGYRATPQSCICSEAGQCTWCHKQGHYGAEVIKQYRAVCFENELLSSKSDFVDSYNRVNTFSNYPHNTKMDTIMIDDLESTFIQLKETFPLLTALTPLPLVEKEQDFNMNNVSLSLCDIQLITD</sequence>
<feature type="signal peptide" evidence="3">
    <location>
        <begin position="1"/>
        <end position="22"/>
    </location>
</feature>
<evidence type="ECO:0000256" key="1">
    <source>
        <dbReference type="SAM" id="MobiDB-lite"/>
    </source>
</evidence>
<evidence type="ECO:0000313" key="7">
    <source>
        <dbReference type="Proteomes" id="UP000261660"/>
    </source>
</evidence>
<keyword evidence="2" id="KW-1133">Transmembrane helix</keyword>
<dbReference type="Gene3D" id="2.60.40.10">
    <property type="entry name" value="Immunoglobulins"/>
    <property type="match status" value="1"/>
</dbReference>
<feature type="chain" id="PRO_5018572376" evidence="3">
    <location>
        <begin position="23"/>
        <end position="568"/>
    </location>
</feature>
<keyword evidence="2" id="KW-0812">Transmembrane</keyword>
<feature type="compositionally biased region" description="Low complexity" evidence="1">
    <location>
        <begin position="321"/>
        <end position="331"/>
    </location>
</feature>